<organism evidence="1 2">
    <name type="scientific">Gloeothece verrucosa (strain PCC 7822)</name>
    <name type="common">Cyanothece sp. (strain PCC 7822)</name>
    <dbReference type="NCBI Taxonomy" id="497965"/>
    <lineage>
        <taxon>Bacteria</taxon>
        <taxon>Bacillati</taxon>
        <taxon>Cyanobacteriota</taxon>
        <taxon>Cyanophyceae</taxon>
        <taxon>Oscillatoriophycideae</taxon>
        <taxon>Chroococcales</taxon>
        <taxon>Aphanothecaceae</taxon>
        <taxon>Gloeothece</taxon>
        <taxon>Gloeothece verrucosa</taxon>
    </lineage>
</organism>
<dbReference type="Proteomes" id="UP000008206">
    <property type="component" value="Chromosome"/>
</dbReference>
<name>E0U5U2_GLOV7</name>
<dbReference type="eggNOG" id="ENOG5032TU1">
    <property type="taxonomic scope" value="Bacteria"/>
</dbReference>
<evidence type="ECO:0000313" key="1">
    <source>
        <dbReference type="EMBL" id="ADN15933.1"/>
    </source>
</evidence>
<dbReference type="KEGG" id="cyj:Cyan7822_4008"/>
<sequence length="115" mass="13002">MARYTCSYIVKTSLGQLEALLKELLTGCDFEVTYHTQDYMMAREMPGKVPFSKLVTVEVLIDSTTATPSQVQLSLVVKNDELPLQRDNHCSQLFNGVQEVIAQDYQWQLVESVPS</sequence>
<dbReference type="STRING" id="497965.Cyan7822_4008"/>
<reference evidence="2" key="1">
    <citation type="journal article" date="2011" name="MBio">
        <title>Novel metabolic attributes of the genus Cyanothece, comprising a group of unicellular nitrogen-fixing Cyanobacteria.</title>
        <authorList>
            <person name="Bandyopadhyay A."/>
            <person name="Elvitigala T."/>
            <person name="Welsh E."/>
            <person name="Stockel J."/>
            <person name="Liberton M."/>
            <person name="Min H."/>
            <person name="Sherman L.A."/>
            <person name="Pakrasi H.B."/>
        </authorList>
    </citation>
    <scope>NUCLEOTIDE SEQUENCE [LARGE SCALE GENOMIC DNA]</scope>
    <source>
        <strain evidence="2">PCC 7822</strain>
    </source>
</reference>
<proteinExistence type="predicted"/>
<accession>E0U5U2</accession>
<dbReference type="OrthoDB" id="531045at2"/>
<protein>
    <submittedName>
        <fullName evidence="1">Uncharacterized protein</fullName>
    </submittedName>
</protein>
<evidence type="ECO:0000313" key="2">
    <source>
        <dbReference type="Proteomes" id="UP000008206"/>
    </source>
</evidence>
<dbReference type="RefSeq" id="WP_013324001.1">
    <property type="nucleotide sequence ID" value="NC_014501.1"/>
</dbReference>
<keyword evidence="2" id="KW-1185">Reference proteome</keyword>
<dbReference type="AlphaFoldDB" id="E0U5U2"/>
<dbReference type="HOGENOM" id="CLU_148524_0_0_3"/>
<dbReference type="EMBL" id="CP002198">
    <property type="protein sequence ID" value="ADN15933.1"/>
    <property type="molecule type" value="Genomic_DNA"/>
</dbReference>
<gene>
    <name evidence="1" type="ordered locus">Cyan7822_4008</name>
</gene>